<keyword evidence="1" id="KW-0732">Signal</keyword>
<dbReference type="EMBL" id="JAUSVX010000018">
    <property type="protein sequence ID" value="MDQ0473819.1"/>
    <property type="molecule type" value="Genomic_DNA"/>
</dbReference>
<evidence type="ECO:0000313" key="3">
    <source>
        <dbReference type="Proteomes" id="UP001242480"/>
    </source>
</evidence>
<evidence type="ECO:0000313" key="2">
    <source>
        <dbReference type="EMBL" id="MDQ0473819.1"/>
    </source>
</evidence>
<proteinExistence type="predicted"/>
<dbReference type="RefSeq" id="WP_307282479.1">
    <property type="nucleotide sequence ID" value="NZ_JAUSVX010000018.1"/>
</dbReference>
<sequence length="107" mass="10818">MRTLSTALALAVMAGAAAAAETPQARSIDLGALKGVAYYTAEADGYHVVATLVGDETSTPIRVVATLADGQRITLSTPGAAQEAGRSVDIVRHGDRLSIDPAAGPTD</sequence>
<accession>A0ABU0JKM7</accession>
<feature type="chain" id="PRO_5046470763" evidence="1">
    <location>
        <begin position="20"/>
        <end position="107"/>
    </location>
</feature>
<dbReference type="Proteomes" id="UP001242480">
    <property type="component" value="Unassembled WGS sequence"/>
</dbReference>
<reference evidence="2 3" key="1">
    <citation type="submission" date="2023-07" db="EMBL/GenBank/DDBJ databases">
        <title>Genomic Encyclopedia of Type Strains, Phase IV (KMG-IV): sequencing the most valuable type-strain genomes for metagenomic binning, comparative biology and taxonomic classification.</title>
        <authorList>
            <person name="Goeker M."/>
        </authorList>
    </citation>
    <scope>NUCLEOTIDE SEQUENCE [LARGE SCALE GENOMIC DNA]</scope>
    <source>
        <strain evidence="2 3">DSM 19619</strain>
    </source>
</reference>
<protein>
    <submittedName>
        <fullName evidence="2">Uncharacterized protein</fullName>
    </submittedName>
</protein>
<name>A0ABU0JKM7_9HYPH</name>
<comment type="caution">
    <text evidence="2">The sequence shown here is derived from an EMBL/GenBank/DDBJ whole genome shotgun (WGS) entry which is preliminary data.</text>
</comment>
<evidence type="ECO:0000256" key="1">
    <source>
        <dbReference type="SAM" id="SignalP"/>
    </source>
</evidence>
<organism evidence="2 3">
    <name type="scientific">Labrys wisconsinensis</name>
    <dbReference type="NCBI Taxonomy" id="425677"/>
    <lineage>
        <taxon>Bacteria</taxon>
        <taxon>Pseudomonadati</taxon>
        <taxon>Pseudomonadota</taxon>
        <taxon>Alphaproteobacteria</taxon>
        <taxon>Hyphomicrobiales</taxon>
        <taxon>Xanthobacteraceae</taxon>
        <taxon>Labrys</taxon>
    </lineage>
</organism>
<keyword evidence="3" id="KW-1185">Reference proteome</keyword>
<gene>
    <name evidence="2" type="ORF">QO011_006855</name>
</gene>
<feature type="signal peptide" evidence="1">
    <location>
        <begin position="1"/>
        <end position="19"/>
    </location>
</feature>